<dbReference type="RefSeq" id="XP_036635393.1">
    <property type="nucleotide sequence ID" value="XM_036773920.1"/>
</dbReference>
<feature type="compositionally biased region" description="Polar residues" evidence="1">
    <location>
        <begin position="357"/>
        <end position="381"/>
    </location>
</feature>
<sequence>MEPQRHMHNAIAKKFGMSVSLLMTGPLGSEEGKIVMRSAHSNNVGSMTSLIWPEFDKTGFKAVQDSIVRYGEAVFSPEECKRRIPRTNGPTMSLDGDPYPPLEDPMTLIEDGDAGHKLNDGTMNVGLPVAPRQPQGEFTALLATDWDWGNTLNWGDNASQNPLLWNNAVPALYGPGPSTMPGMPILANGPNVPMAPTMPIMPIGGISIPATPVTIPAPAPIFYQDHGNISIPATPTTIPAPAPIVSQDNGATPTIPAPAPIVSQDNGATPTIPAPAPIVSQDNGATPTTIPALMIPAPQLQLSLKSWGGVSISTPAAPPATLSQSTPATCGDHEGTSIPDSSSTTATPTPVSALTSDPSQPTITQPASTPHSMITPATSTPDLMPIAPEVDSTASATSAAASSAVALSVPTVPIADPSIASSMTPAGPASLGKENETPPERKRKRAKSVDTAKSQERPHRASKPPPHLQEAGYVPPAKGTRKPAAPQAVSKATAALKAKAASKANAAPKAKATSKKRK</sequence>
<feature type="region of interest" description="Disordered" evidence="1">
    <location>
        <begin position="418"/>
        <end position="518"/>
    </location>
</feature>
<dbReference type="OrthoDB" id="3004152at2759"/>
<dbReference type="AlphaFoldDB" id="A0A8H7DUQ8"/>
<evidence type="ECO:0000313" key="3">
    <source>
        <dbReference type="Proteomes" id="UP000623687"/>
    </source>
</evidence>
<dbReference type="GeneID" id="59374153"/>
<dbReference type="EMBL" id="JACETU010000002">
    <property type="protein sequence ID" value="KAF7437494.1"/>
    <property type="molecule type" value="Genomic_DNA"/>
</dbReference>
<keyword evidence="3" id="KW-1185">Reference proteome</keyword>
<feature type="compositionally biased region" description="Low complexity" evidence="1">
    <location>
        <begin position="488"/>
        <end position="511"/>
    </location>
</feature>
<name>A0A8H7DUQ8_PLEOS</name>
<accession>A0A8H7DUQ8</accession>
<evidence type="ECO:0000313" key="2">
    <source>
        <dbReference type="EMBL" id="KAF7437494.1"/>
    </source>
</evidence>
<organism evidence="2 3">
    <name type="scientific">Pleurotus ostreatus</name>
    <name type="common">Oyster mushroom</name>
    <name type="synonym">White-rot fungus</name>
    <dbReference type="NCBI Taxonomy" id="5322"/>
    <lineage>
        <taxon>Eukaryota</taxon>
        <taxon>Fungi</taxon>
        <taxon>Dikarya</taxon>
        <taxon>Basidiomycota</taxon>
        <taxon>Agaricomycotina</taxon>
        <taxon>Agaricomycetes</taxon>
        <taxon>Agaricomycetidae</taxon>
        <taxon>Agaricales</taxon>
        <taxon>Pleurotineae</taxon>
        <taxon>Pleurotaceae</taxon>
        <taxon>Pleurotus</taxon>
    </lineage>
</organism>
<dbReference type="VEuPathDB" id="FungiDB:PC9H_004335"/>
<reference evidence="2" key="1">
    <citation type="submission" date="2019-07" db="EMBL/GenBank/DDBJ databases">
        <authorList>
            <person name="Palmer J.M."/>
        </authorList>
    </citation>
    <scope>NUCLEOTIDE SEQUENCE</scope>
    <source>
        <strain evidence="2">PC9</strain>
    </source>
</reference>
<proteinExistence type="predicted"/>
<dbReference type="Proteomes" id="UP000623687">
    <property type="component" value="Unassembled WGS sequence"/>
</dbReference>
<feature type="compositionally biased region" description="Low complexity" evidence="1">
    <location>
        <begin position="336"/>
        <end position="356"/>
    </location>
</feature>
<comment type="caution">
    <text evidence="2">The sequence shown here is derived from an EMBL/GenBank/DDBJ whole genome shotgun (WGS) entry which is preliminary data.</text>
</comment>
<evidence type="ECO:0000256" key="1">
    <source>
        <dbReference type="SAM" id="MobiDB-lite"/>
    </source>
</evidence>
<feature type="compositionally biased region" description="Basic and acidic residues" evidence="1">
    <location>
        <begin position="447"/>
        <end position="459"/>
    </location>
</feature>
<protein>
    <submittedName>
        <fullName evidence="2">Uncharacterized protein</fullName>
    </submittedName>
</protein>
<feature type="region of interest" description="Disordered" evidence="1">
    <location>
        <begin position="315"/>
        <end position="391"/>
    </location>
</feature>
<gene>
    <name evidence="2" type="ORF">PC9H_004335</name>
</gene>